<proteinExistence type="predicted"/>
<name>A0A835YHI9_9CHLO</name>
<accession>A0A835YHI9</accession>
<evidence type="ECO:0000313" key="2">
    <source>
        <dbReference type="Proteomes" id="UP000612055"/>
    </source>
</evidence>
<dbReference type="AlphaFoldDB" id="A0A835YHI9"/>
<dbReference type="EMBL" id="JAEHOE010000009">
    <property type="protein sequence ID" value="KAG2498785.1"/>
    <property type="molecule type" value="Genomic_DNA"/>
</dbReference>
<keyword evidence="2" id="KW-1185">Reference proteome</keyword>
<organism evidence="1 2">
    <name type="scientific">Edaphochlamys debaryana</name>
    <dbReference type="NCBI Taxonomy" id="47281"/>
    <lineage>
        <taxon>Eukaryota</taxon>
        <taxon>Viridiplantae</taxon>
        <taxon>Chlorophyta</taxon>
        <taxon>core chlorophytes</taxon>
        <taxon>Chlorophyceae</taxon>
        <taxon>CS clade</taxon>
        <taxon>Chlamydomonadales</taxon>
        <taxon>Chlamydomonadales incertae sedis</taxon>
        <taxon>Edaphochlamys</taxon>
    </lineage>
</organism>
<protein>
    <submittedName>
        <fullName evidence="1">Uncharacterized protein</fullName>
    </submittedName>
</protein>
<comment type="caution">
    <text evidence="1">The sequence shown here is derived from an EMBL/GenBank/DDBJ whole genome shotgun (WGS) entry which is preliminary data.</text>
</comment>
<dbReference type="OrthoDB" id="537886at2759"/>
<evidence type="ECO:0000313" key="1">
    <source>
        <dbReference type="EMBL" id="KAG2498785.1"/>
    </source>
</evidence>
<sequence length="150" mass="16420">MSLNTRDSEMEAFKKLMLRPMVIDFAAKFIERVVLGKGRDTAASSDRGWIKDLLADGETGMAQLVEIVTSAAKLDCTVTDFADLVADNYSLCNDQQRALQDENLISKAKSLRAAGATDLLCDELPWQCSIINNIEKILACLEDATDATEA</sequence>
<reference evidence="1" key="1">
    <citation type="journal article" date="2020" name="bioRxiv">
        <title>Comparative genomics of Chlamydomonas.</title>
        <authorList>
            <person name="Craig R.J."/>
            <person name="Hasan A.R."/>
            <person name="Ness R.W."/>
            <person name="Keightley P.D."/>
        </authorList>
    </citation>
    <scope>NUCLEOTIDE SEQUENCE</scope>
    <source>
        <strain evidence="1">CCAP 11/70</strain>
    </source>
</reference>
<gene>
    <name evidence="1" type="ORF">HYH03_003524</name>
</gene>
<dbReference type="Proteomes" id="UP000612055">
    <property type="component" value="Unassembled WGS sequence"/>
</dbReference>